<protein>
    <submittedName>
        <fullName evidence="1">Uncharacterized protein</fullName>
    </submittedName>
</protein>
<accession>A0A8T0MYG1</accession>
<keyword evidence="2" id="KW-1185">Reference proteome</keyword>
<comment type="caution">
    <text evidence="1">The sequence shown here is derived from an EMBL/GenBank/DDBJ whole genome shotgun (WGS) entry which is preliminary data.</text>
</comment>
<evidence type="ECO:0000313" key="2">
    <source>
        <dbReference type="Proteomes" id="UP000823388"/>
    </source>
</evidence>
<evidence type="ECO:0000313" key="1">
    <source>
        <dbReference type="EMBL" id="KAG2541758.1"/>
    </source>
</evidence>
<dbReference type="EMBL" id="CM029054">
    <property type="protein sequence ID" value="KAG2541758.1"/>
    <property type="molecule type" value="Genomic_DNA"/>
</dbReference>
<organism evidence="1 2">
    <name type="scientific">Panicum virgatum</name>
    <name type="common">Blackwell switchgrass</name>
    <dbReference type="NCBI Taxonomy" id="38727"/>
    <lineage>
        <taxon>Eukaryota</taxon>
        <taxon>Viridiplantae</taxon>
        <taxon>Streptophyta</taxon>
        <taxon>Embryophyta</taxon>
        <taxon>Tracheophyta</taxon>
        <taxon>Spermatophyta</taxon>
        <taxon>Magnoliopsida</taxon>
        <taxon>Liliopsida</taxon>
        <taxon>Poales</taxon>
        <taxon>Poaceae</taxon>
        <taxon>PACMAD clade</taxon>
        <taxon>Panicoideae</taxon>
        <taxon>Panicodae</taxon>
        <taxon>Paniceae</taxon>
        <taxon>Panicinae</taxon>
        <taxon>Panicum</taxon>
        <taxon>Panicum sect. Hiantes</taxon>
    </lineage>
</organism>
<sequence>MIEKGLVWAEKASKAKRASKRLYEGVLLEQLEDVLLVVEPGDVDGRLPVQVLQRPTMQPLNPTTWHSPFRYLGTRIIGWRCMLSSYTPAPSSTSSATHSLRP</sequence>
<proteinExistence type="predicted"/>
<reference evidence="1" key="1">
    <citation type="submission" date="2020-05" db="EMBL/GenBank/DDBJ databases">
        <title>WGS assembly of Panicum virgatum.</title>
        <authorList>
            <person name="Lovell J.T."/>
            <person name="Jenkins J."/>
            <person name="Shu S."/>
            <person name="Juenger T.E."/>
            <person name="Schmutz J."/>
        </authorList>
    </citation>
    <scope>NUCLEOTIDE SEQUENCE</scope>
    <source>
        <strain evidence="1">AP13</strain>
    </source>
</reference>
<gene>
    <name evidence="1" type="ORF">PVAP13_9NG699014</name>
</gene>
<dbReference type="Proteomes" id="UP000823388">
    <property type="component" value="Chromosome 9N"/>
</dbReference>
<name>A0A8T0MYG1_PANVG</name>
<dbReference type="AlphaFoldDB" id="A0A8T0MYG1"/>